<organism evidence="11">
    <name type="scientific">Fagus sylvatica</name>
    <name type="common">Beechnut</name>
    <dbReference type="NCBI Taxonomy" id="28930"/>
    <lineage>
        <taxon>Eukaryota</taxon>
        <taxon>Viridiplantae</taxon>
        <taxon>Streptophyta</taxon>
        <taxon>Embryophyta</taxon>
        <taxon>Tracheophyta</taxon>
        <taxon>Spermatophyta</taxon>
        <taxon>Magnoliopsida</taxon>
        <taxon>eudicotyledons</taxon>
        <taxon>Gunneridae</taxon>
        <taxon>Pentapetalae</taxon>
        <taxon>rosids</taxon>
        <taxon>fabids</taxon>
        <taxon>Fagales</taxon>
        <taxon>Fagaceae</taxon>
        <taxon>Fagus</taxon>
    </lineage>
</organism>
<sequence length="404" mass="47107">MSLSPPRVRNNATQTTYPLYWCYQCHRMVRIASTNQSEIICPRCLGQFLCEVDVSSPRLFVDYTNFDPSPQARLLEALALILDPPIRHFNHDPVSEFRGRPWFRQRDQREPEAESRGHPWFRQRDQPEPEAESRGHPWFRQRDQPDPEAESRGRPWFRLREHHDPEAETRPRSRFRRRHRSFDERENSIDPEAGIQGQPRSWIFLRPLDPSNPFRPILQPQNPAPSGYDHRNFFLGPGLNELIEQLTQNDRPGPSPAPDSVINTIPIVSLTQDHLNNDSKYCPVCKEEFDVGGEAREMPCKHLYHTDCIVTWLRLHNSCPVCRQQLPVPNSSEEHAVSGDNEFEDSYGGGAAGARRRRFLRWSPLASLWPFRPRYRQINIQPADHDDVGTSRRVNSCWDSCRIV</sequence>
<evidence type="ECO:0000256" key="8">
    <source>
        <dbReference type="PROSITE-ProRule" id="PRU00175"/>
    </source>
</evidence>
<comment type="catalytic activity">
    <reaction evidence="1">
        <text>S-ubiquitinyl-[E2 ubiquitin-conjugating enzyme]-L-cysteine + [acceptor protein]-L-lysine = [E2 ubiquitin-conjugating enzyme]-L-cysteine + N(6)-ubiquitinyl-[acceptor protein]-L-lysine.</text>
        <dbReference type="EC" id="2.3.2.27"/>
    </reaction>
</comment>
<dbReference type="GO" id="GO:0016567">
    <property type="term" value="P:protein ubiquitination"/>
    <property type="evidence" value="ECO:0007669"/>
    <property type="project" value="TreeGrafter"/>
</dbReference>
<proteinExistence type="predicted"/>
<evidence type="ECO:0000256" key="3">
    <source>
        <dbReference type="ARBA" id="ARBA00022679"/>
    </source>
</evidence>
<dbReference type="PANTHER" id="PTHR15710:SF18">
    <property type="entry name" value="RING-TYPE E3 UBIQUITIN TRANSFERASE"/>
    <property type="match status" value="1"/>
</dbReference>
<dbReference type="PANTHER" id="PTHR15710">
    <property type="entry name" value="E3 UBIQUITIN-PROTEIN LIGASE PRAJA"/>
    <property type="match status" value="1"/>
</dbReference>
<gene>
    <name evidence="11" type="ORF">FSB_LOCUS40842</name>
</gene>
<dbReference type="Pfam" id="PF13639">
    <property type="entry name" value="zf-RING_2"/>
    <property type="match status" value="1"/>
</dbReference>
<dbReference type="EMBL" id="OIVN01003691">
    <property type="protein sequence ID" value="SPD12960.1"/>
    <property type="molecule type" value="Genomic_DNA"/>
</dbReference>
<dbReference type="InterPro" id="IPR001841">
    <property type="entry name" value="Znf_RING"/>
</dbReference>
<evidence type="ECO:0000256" key="5">
    <source>
        <dbReference type="ARBA" id="ARBA00022771"/>
    </source>
</evidence>
<dbReference type="FunFam" id="3.30.40.10:FF:000022">
    <property type="entry name" value="E3 ubiquitin-protein ligase RING1-like"/>
    <property type="match status" value="1"/>
</dbReference>
<name>A0A2N9HML9_FAGSY</name>
<feature type="region of interest" description="Disordered" evidence="9">
    <location>
        <begin position="100"/>
        <end position="196"/>
    </location>
</feature>
<accession>A0A2N9HML9</accession>
<keyword evidence="3" id="KW-0808">Transferase</keyword>
<evidence type="ECO:0000256" key="1">
    <source>
        <dbReference type="ARBA" id="ARBA00000900"/>
    </source>
</evidence>
<feature type="domain" description="RING-type" evidence="10">
    <location>
        <begin position="282"/>
        <end position="323"/>
    </location>
</feature>
<dbReference type="SMART" id="SM00184">
    <property type="entry name" value="RING"/>
    <property type="match status" value="1"/>
</dbReference>
<dbReference type="Pfam" id="PF14369">
    <property type="entry name" value="Zn_ribbon_19"/>
    <property type="match status" value="1"/>
</dbReference>
<dbReference type="InterPro" id="IPR039525">
    <property type="entry name" value="RNF126-like_zinc-ribbon"/>
</dbReference>
<keyword evidence="7" id="KW-0862">Zinc</keyword>
<dbReference type="GO" id="GO:0005737">
    <property type="term" value="C:cytoplasm"/>
    <property type="evidence" value="ECO:0007669"/>
    <property type="project" value="TreeGrafter"/>
</dbReference>
<dbReference type="PROSITE" id="PS50089">
    <property type="entry name" value="ZF_RING_2"/>
    <property type="match status" value="1"/>
</dbReference>
<evidence type="ECO:0000256" key="2">
    <source>
        <dbReference type="ARBA" id="ARBA00012483"/>
    </source>
</evidence>
<dbReference type="EC" id="2.3.2.27" evidence="2"/>
<keyword evidence="6" id="KW-0833">Ubl conjugation pathway</keyword>
<evidence type="ECO:0000256" key="4">
    <source>
        <dbReference type="ARBA" id="ARBA00022723"/>
    </source>
</evidence>
<dbReference type="GO" id="GO:0008270">
    <property type="term" value="F:zinc ion binding"/>
    <property type="evidence" value="ECO:0007669"/>
    <property type="project" value="UniProtKB-KW"/>
</dbReference>
<evidence type="ECO:0000256" key="9">
    <source>
        <dbReference type="SAM" id="MobiDB-lite"/>
    </source>
</evidence>
<dbReference type="SUPFAM" id="SSF57850">
    <property type="entry name" value="RING/U-box"/>
    <property type="match status" value="1"/>
</dbReference>
<reference evidence="11" key="1">
    <citation type="submission" date="2018-02" db="EMBL/GenBank/DDBJ databases">
        <authorList>
            <person name="Cohen D.B."/>
            <person name="Kent A.D."/>
        </authorList>
    </citation>
    <scope>NUCLEOTIDE SEQUENCE</scope>
</reference>
<evidence type="ECO:0000256" key="7">
    <source>
        <dbReference type="ARBA" id="ARBA00022833"/>
    </source>
</evidence>
<keyword evidence="4" id="KW-0479">Metal-binding</keyword>
<dbReference type="AlphaFoldDB" id="A0A2N9HML9"/>
<feature type="compositionally biased region" description="Basic and acidic residues" evidence="9">
    <location>
        <begin position="100"/>
        <end position="171"/>
    </location>
</feature>
<evidence type="ECO:0000313" key="11">
    <source>
        <dbReference type="EMBL" id="SPD12960.1"/>
    </source>
</evidence>
<keyword evidence="5 8" id="KW-0863">Zinc-finger</keyword>
<dbReference type="InterPro" id="IPR013083">
    <property type="entry name" value="Znf_RING/FYVE/PHD"/>
</dbReference>
<evidence type="ECO:0000256" key="6">
    <source>
        <dbReference type="ARBA" id="ARBA00022786"/>
    </source>
</evidence>
<dbReference type="Gene3D" id="3.30.40.10">
    <property type="entry name" value="Zinc/RING finger domain, C3HC4 (zinc finger)"/>
    <property type="match status" value="1"/>
</dbReference>
<evidence type="ECO:0000259" key="10">
    <source>
        <dbReference type="PROSITE" id="PS50089"/>
    </source>
</evidence>
<protein>
    <recommendedName>
        <fullName evidence="2">RING-type E3 ubiquitin transferase</fullName>
        <ecNumber evidence="2">2.3.2.27</ecNumber>
    </recommendedName>
</protein>
<dbReference type="GO" id="GO:0061630">
    <property type="term" value="F:ubiquitin protein ligase activity"/>
    <property type="evidence" value="ECO:0007669"/>
    <property type="project" value="UniProtKB-EC"/>
</dbReference>